<evidence type="ECO:0000313" key="3">
    <source>
        <dbReference type="Proteomes" id="UP000825935"/>
    </source>
</evidence>
<proteinExistence type="predicted"/>
<protein>
    <submittedName>
        <fullName evidence="2">Uncharacterized protein</fullName>
    </submittedName>
</protein>
<reference evidence="2" key="1">
    <citation type="submission" date="2021-08" db="EMBL/GenBank/DDBJ databases">
        <title>WGS assembly of Ceratopteris richardii.</title>
        <authorList>
            <person name="Marchant D.B."/>
            <person name="Chen G."/>
            <person name="Jenkins J."/>
            <person name="Shu S."/>
            <person name="Leebens-Mack J."/>
            <person name="Grimwood J."/>
            <person name="Schmutz J."/>
            <person name="Soltis P."/>
            <person name="Soltis D."/>
            <person name="Chen Z.-H."/>
        </authorList>
    </citation>
    <scope>NUCLEOTIDE SEQUENCE</scope>
    <source>
        <strain evidence="2">Whitten #5841</strain>
        <tissue evidence="2">Leaf</tissue>
    </source>
</reference>
<keyword evidence="1" id="KW-0472">Membrane</keyword>
<organism evidence="2 3">
    <name type="scientific">Ceratopteris richardii</name>
    <name type="common">Triangle waterfern</name>
    <dbReference type="NCBI Taxonomy" id="49495"/>
    <lineage>
        <taxon>Eukaryota</taxon>
        <taxon>Viridiplantae</taxon>
        <taxon>Streptophyta</taxon>
        <taxon>Embryophyta</taxon>
        <taxon>Tracheophyta</taxon>
        <taxon>Polypodiopsida</taxon>
        <taxon>Polypodiidae</taxon>
        <taxon>Polypodiales</taxon>
        <taxon>Pteridineae</taxon>
        <taxon>Pteridaceae</taxon>
        <taxon>Parkerioideae</taxon>
        <taxon>Ceratopteris</taxon>
    </lineage>
</organism>
<evidence type="ECO:0000313" key="2">
    <source>
        <dbReference type="EMBL" id="KAH7438794.1"/>
    </source>
</evidence>
<name>A0A8T2UZ71_CERRI</name>
<gene>
    <name evidence="2" type="ORF">KP509_04G031600</name>
</gene>
<comment type="caution">
    <text evidence="2">The sequence shown here is derived from an EMBL/GenBank/DDBJ whole genome shotgun (WGS) entry which is preliminary data.</text>
</comment>
<keyword evidence="1" id="KW-0812">Transmembrane</keyword>
<accession>A0A8T2UZ71</accession>
<keyword evidence="3" id="KW-1185">Reference proteome</keyword>
<feature type="transmembrane region" description="Helical" evidence="1">
    <location>
        <begin position="128"/>
        <end position="149"/>
    </location>
</feature>
<dbReference type="Proteomes" id="UP000825935">
    <property type="component" value="Chromosome 4"/>
</dbReference>
<keyword evidence="1" id="KW-1133">Transmembrane helix</keyword>
<evidence type="ECO:0000256" key="1">
    <source>
        <dbReference type="SAM" id="Phobius"/>
    </source>
</evidence>
<dbReference type="AlphaFoldDB" id="A0A8T2UZ71"/>
<sequence length="154" mass="18040">MCAFWTEGKQTNPSWRIDRRSIYIVSHGVMRCILERPMDVMICTQYTQGKILRSYYSDHPLRTTNIYDELHECLLVCDKYLMTTMINLSDDDDSRRRSILSRTISQTTRGLLTCTRLIFLFASTHNVLVVQLKTLLLLMLLITSVKLMIESRKL</sequence>
<dbReference type="EMBL" id="CM035409">
    <property type="protein sequence ID" value="KAH7438794.1"/>
    <property type="molecule type" value="Genomic_DNA"/>
</dbReference>